<gene>
    <name evidence="1" type="ORF">LJ207_12160</name>
</gene>
<keyword evidence="2" id="KW-1185">Reference proteome</keyword>
<reference evidence="1 2" key="1">
    <citation type="submission" date="2021-10" db="EMBL/GenBank/DDBJ databases">
        <authorList>
            <person name="Grouzdev D.S."/>
            <person name="Pantiukh K.S."/>
            <person name="Krutkina M.S."/>
        </authorList>
    </citation>
    <scope>NUCLEOTIDE SEQUENCE [LARGE SCALE GENOMIC DNA]</scope>
    <source>
        <strain evidence="1 2">Z-7514</strain>
    </source>
</reference>
<protein>
    <submittedName>
        <fullName evidence="1">Uncharacterized protein</fullName>
    </submittedName>
</protein>
<name>A0AAW4X2M3_9FIRM</name>
<evidence type="ECO:0000313" key="2">
    <source>
        <dbReference type="Proteomes" id="UP001199296"/>
    </source>
</evidence>
<dbReference type="RefSeq" id="WP_229346761.1">
    <property type="nucleotide sequence ID" value="NZ_JAJFAT010000036.1"/>
</dbReference>
<proteinExistence type="predicted"/>
<evidence type="ECO:0000313" key="1">
    <source>
        <dbReference type="EMBL" id="MCC3146064.1"/>
    </source>
</evidence>
<dbReference type="EMBL" id="JAJFAT010000036">
    <property type="protein sequence ID" value="MCC3146064.1"/>
    <property type="molecule type" value="Genomic_DNA"/>
</dbReference>
<sequence length="111" mass="12946">MEKNNWKSKMLPGCPGNFGSFKNYLIEGNKKVFVGFDGMTQSIEVWKGTFEEDISLYFEKEGQDLTNYGLSFFDCDKSTVKKRLQEKLSKIGFNDDQINDIYQEFVDSFYN</sequence>
<accession>A0AAW4X2M3</accession>
<organism evidence="1 2">
    <name type="scientific">Halanaerobium polyolivorans</name>
    <dbReference type="NCBI Taxonomy" id="2886943"/>
    <lineage>
        <taxon>Bacteria</taxon>
        <taxon>Bacillati</taxon>
        <taxon>Bacillota</taxon>
        <taxon>Clostridia</taxon>
        <taxon>Halanaerobiales</taxon>
        <taxon>Halanaerobiaceae</taxon>
        <taxon>Halanaerobium</taxon>
    </lineage>
</organism>
<comment type="caution">
    <text evidence="1">The sequence shown here is derived from an EMBL/GenBank/DDBJ whole genome shotgun (WGS) entry which is preliminary data.</text>
</comment>
<dbReference type="Proteomes" id="UP001199296">
    <property type="component" value="Unassembled WGS sequence"/>
</dbReference>
<dbReference type="AlphaFoldDB" id="A0AAW4X2M3"/>